<feature type="domain" description="Misato Segment II tubulin-like" evidence="5">
    <location>
        <begin position="2"/>
        <end position="118"/>
    </location>
</feature>
<dbReference type="EMBL" id="GBEZ01022414">
    <property type="protein sequence ID" value="JAC64427.1"/>
    <property type="molecule type" value="Transcribed_RNA"/>
</dbReference>
<feature type="region of interest" description="Disordered" evidence="4">
    <location>
        <begin position="121"/>
        <end position="140"/>
    </location>
</feature>
<evidence type="ECO:0000256" key="1">
    <source>
        <dbReference type="ARBA" id="ARBA00004173"/>
    </source>
</evidence>
<comment type="subcellular location">
    <subcellularLocation>
        <location evidence="1">Mitochondrion</location>
    </subcellularLocation>
</comment>
<dbReference type="GO" id="GO:0005739">
    <property type="term" value="C:mitochondrion"/>
    <property type="evidence" value="ECO:0007669"/>
    <property type="project" value="UniProtKB-SubCell"/>
</dbReference>
<sequence>MKELVHLQFGNFANFVGAHFWNLEDEENGKICSRGSSAVGEWLSTGSTFRITETNKGEAFYQPRLVLFDLPGSMGSMGLDGSVGQVIQERLLSVDTWDGHVRTCRRARVEPSAYLQKVAEEDPEELGDVADPAQDSHAGVPDPLEEAAAELSRPGGVRYWTDFCKASLHPRTPHILHGAWSATEDWAGGFGEGAAAFNGEAVDQALDRVRFFVEECDQMQGFQVLAEDLSGWGSVASRLLAELRDCFGPAPIAVFSVRPPSGGGHPSESGRRAACGKLGPCLSLASLAEDVGLYVPLQAPEAPLASRYLRWDPGSAFQTSALCAAAVEAVTTPMHLGSGGSGALDLGGALRLLSSAPGGQPPSALAAVGCLSAAMPAPTVPRPGAASDARQRPALASVA</sequence>
<feature type="region of interest" description="Disordered" evidence="4">
    <location>
        <begin position="380"/>
        <end position="399"/>
    </location>
</feature>
<dbReference type="PANTHER" id="PTHR13391:SF0">
    <property type="entry name" value="PROTEIN MISATO HOMOLOG 1"/>
    <property type="match status" value="1"/>
</dbReference>
<evidence type="ECO:0000256" key="4">
    <source>
        <dbReference type="SAM" id="MobiDB-lite"/>
    </source>
</evidence>
<organism evidence="7">
    <name type="scientific">Tetraselmis sp. GSL018</name>
    <dbReference type="NCBI Taxonomy" id="582737"/>
    <lineage>
        <taxon>Eukaryota</taxon>
        <taxon>Viridiplantae</taxon>
        <taxon>Chlorophyta</taxon>
        <taxon>core chlorophytes</taxon>
        <taxon>Chlorodendrophyceae</taxon>
        <taxon>Chlorodendrales</taxon>
        <taxon>Chlorodendraceae</taxon>
        <taxon>Tetraselmis</taxon>
    </lineage>
</organism>
<accession>A0A061QUT4</accession>
<dbReference type="InterPro" id="IPR019605">
    <property type="entry name" value="Misato_II_tubulin-like"/>
</dbReference>
<dbReference type="Pfam" id="PF10644">
    <property type="entry name" value="Misat_Tub_SegII"/>
    <property type="match status" value="1"/>
</dbReference>
<feature type="non-terminal residue" evidence="7">
    <location>
        <position position="399"/>
    </location>
</feature>
<comment type="similarity">
    <text evidence="2">Belongs to the misato family.</text>
</comment>
<dbReference type="InterPro" id="IPR049942">
    <property type="entry name" value="DML1/Misato"/>
</dbReference>
<protein>
    <submittedName>
        <fullName evidence="7">Protein misato 1-like isoform x1</fullName>
    </submittedName>
</protein>
<evidence type="ECO:0000259" key="6">
    <source>
        <dbReference type="Pfam" id="PF14881"/>
    </source>
</evidence>
<name>A0A061QUT4_9CHLO</name>
<dbReference type="GO" id="GO:0007005">
    <property type="term" value="P:mitochondrion organization"/>
    <property type="evidence" value="ECO:0007669"/>
    <property type="project" value="InterPro"/>
</dbReference>
<keyword evidence="3" id="KW-0496">Mitochondrion</keyword>
<dbReference type="Gene3D" id="3.40.50.1440">
    <property type="entry name" value="Tubulin/FtsZ, GTPase domain"/>
    <property type="match status" value="1"/>
</dbReference>
<evidence type="ECO:0000256" key="2">
    <source>
        <dbReference type="ARBA" id="ARBA00008507"/>
    </source>
</evidence>
<dbReference type="SUPFAM" id="SSF52490">
    <property type="entry name" value="Tubulin nucleotide-binding domain-like"/>
    <property type="match status" value="1"/>
</dbReference>
<feature type="domain" description="DML1/Misato tubulin" evidence="6">
    <location>
        <begin position="154"/>
        <end position="336"/>
    </location>
</feature>
<dbReference type="PANTHER" id="PTHR13391">
    <property type="entry name" value="MITOCHONDRIAL DISTRIBUTION REGULATOR MISATO"/>
    <property type="match status" value="1"/>
</dbReference>
<gene>
    <name evidence="7" type="ORF">TSPGSL018_18331</name>
</gene>
<evidence type="ECO:0000256" key="3">
    <source>
        <dbReference type="ARBA" id="ARBA00023128"/>
    </source>
</evidence>
<dbReference type="InterPro" id="IPR029209">
    <property type="entry name" value="DML1/Misato_tubulin"/>
</dbReference>
<dbReference type="AlphaFoldDB" id="A0A061QUT4"/>
<evidence type="ECO:0000259" key="5">
    <source>
        <dbReference type="Pfam" id="PF10644"/>
    </source>
</evidence>
<dbReference type="Pfam" id="PF14881">
    <property type="entry name" value="Tubulin_3"/>
    <property type="match status" value="1"/>
</dbReference>
<evidence type="ECO:0000313" key="7">
    <source>
        <dbReference type="EMBL" id="JAC64427.1"/>
    </source>
</evidence>
<reference evidence="7" key="1">
    <citation type="submission" date="2014-05" db="EMBL/GenBank/DDBJ databases">
        <title>The transcriptome of the halophilic microalga Tetraselmis sp. GSL018 isolated from the Great Salt Lake, Utah.</title>
        <authorList>
            <person name="Jinkerson R.E."/>
            <person name="D'Adamo S."/>
            <person name="Posewitz M.C."/>
        </authorList>
    </citation>
    <scope>NUCLEOTIDE SEQUENCE</scope>
    <source>
        <strain evidence="7">GSL018</strain>
    </source>
</reference>
<dbReference type="InterPro" id="IPR036525">
    <property type="entry name" value="Tubulin/FtsZ_GTPase_sf"/>
</dbReference>
<proteinExistence type="inferred from homology"/>